<protein>
    <submittedName>
        <fullName evidence="2">DUF3291 domain-containing protein</fullName>
    </submittedName>
</protein>
<dbReference type="InterPro" id="IPR021708">
    <property type="entry name" value="DUF3291"/>
</dbReference>
<dbReference type="RefSeq" id="WP_191160675.1">
    <property type="nucleotide sequence ID" value="NZ_JACWMX010000001.1"/>
</dbReference>
<dbReference type="CDD" id="cd21650">
    <property type="entry name" value="CrtA-like"/>
    <property type="match status" value="1"/>
</dbReference>
<dbReference type="AlphaFoldDB" id="A0A926NUP9"/>
<keyword evidence="3" id="KW-1185">Reference proteome</keyword>
<dbReference type="EMBL" id="JACWMX010000001">
    <property type="protein sequence ID" value="MBD1392113.1"/>
    <property type="molecule type" value="Genomic_DNA"/>
</dbReference>
<evidence type="ECO:0000313" key="3">
    <source>
        <dbReference type="Proteomes" id="UP000619078"/>
    </source>
</evidence>
<dbReference type="Pfam" id="PF11695">
    <property type="entry name" value="DUF3291"/>
    <property type="match status" value="1"/>
</dbReference>
<dbReference type="InterPro" id="IPR049574">
    <property type="entry name" value="CrtA-like"/>
</dbReference>
<sequence>MIVSLTIVRYRKAFVPFALLAMALHRLPMMLQDGCSFWKLLGSGRNGTFDLQPDWQQWGLLAVWDDRNSYEQFAQKSLVSKWWSTLGTESWTILCQPMQSHGKWDGKEPFGQPNSAIIQGPIAVLTRATIKMSRLKNFWSNVDDIANLMVDAPGYITSIGVGEAPVYRQATFSIWENFEAMKAFAYGSKQHAEVIKKTRSEGWYSEELFARFAIIETQGTLNGINPLSGFLK</sequence>
<gene>
    <name evidence="2" type="ORF">IDJ76_03285</name>
</gene>
<organism evidence="2 3">
    <name type="scientific">Mucilaginibacter glaciei</name>
    <dbReference type="NCBI Taxonomy" id="2772109"/>
    <lineage>
        <taxon>Bacteria</taxon>
        <taxon>Pseudomonadati</taxon>
        <taxon>Bacteroidota</taxon>
        <taxon>Sphingobacteriia</taxon>
        <taxon>Sphingobacteriales</taxon>
        <taxon>Sphingobacteriaceae</taxon>
        <taxon>Mucilaginibacter</taxon>
    </lineage>
</organism>
<accession>A0A926NUP9</accession>
<reference evidence="2" key="1">
    <citation type="submission" date="2020-09" db="EMBL/GenBank/DDBJ databases">
        <title>Novel species of Mucilaginibacter isolated from a glacier on the Tibetan Plateau.</title>
        <authorList>
            <person name="Liu Q."/>
            <person name="Xin Y.-H."/>
        </authorList>
    </citation>
    <scope>NUCLEOTIDE SEQUENCE</scope>
    <source>
        <strain evidence="2">ZB1P21</strain>
    </source>
</reference>
<evidence type="ECO:0000313" key="2">
    <source>
        <dbReference type="EMBL" id="MBD1392113.1"/>
    </source>
</evidence>
<comment type="caution">
    <text evidence="2">The sequence shown here is derived from an EMBL/GenBank/DDBJ whole genome shotgun (WGS) entry which is preliminary data.</text>
</comment>
<evidence type="ECO:0000259" key="1">
    <source>
        <dbReference type="Pfam" id="PF11695"/>
    </source>
</evidence>
<proteinExistence type="predicted"/>
<dbReference type="Proteomes" id="UP000619078">
    <property type="component" value="Unassembled WGS sequence"/>
</dbReference>
<feature type="domain" description="DUF3291" evidence="1">
    <location>
        <begin position="126"/>
        <end position="205"/>
    </location>
</feature>
<name>A0A926NUP9_9SPHI</name>